<dbReference type="Proteomes" id="UP000013827">
    <property type="component" value="Unassembled WGS sequence"/>
</dbReference>
<dbReference type="RefSeq" id="XP_005794432.1">
    <property type="nucleotide sequence ID" value="XM_005794375.1"/>
</dbReference>
<feature type="coiled-coil region" evidence="1">
    <location>
        <begin position="80"/>
        <end position="159"/>
    </location>
</feature>
<dbReference type="PaxDb" id="2903-EOD42003"/>
<keyword evidence="3" id="KW-1185">Reference proteome</keyword>
<dbReference type="KEGG" id="ehx:EMIHUDRAFT_447543"/>
<dbReference type="GeneID" id="17287273"/>
<reference evidence="3" key="1">
    <citation type="journal article" date="2013" name="Nature">
        <title>Pan genome of the phytoplankton Emiliania underpins its global distribution.</title>
        <authorList>
            <person name="Read B.A."/>
            <person name="Kegel J."/>
            <person name="Klute M.J."/>
            <person name="Kuo A."/>
            <person name="Lefebvre S.C."/>
            <person name="Maumus F."/>
            <person name="Mayer C."/>
            <person name="Miller J."/>
            <person name="Monier A."/>
            <person name="Salamov A."/>
            <person name="Young J."/>
            <person name="Aguilar M."/>
            <person name="Claverie J.M."/>
            <person name="Frickenhaus S."/>
            <person name="Gonzalez K."/>
            <person name="Herman E.K."/>
            <person name="Lin Y.C."/>
            <person name="Napier J."/>
            <person name="Ogata H."/>
            <person name="Sarno A.F."/>
            <person name="Shmutz J."/>
            <person name="Schroeder D."/>
            <person name="de Vargas C."/>
            <person name="Verret F."/>
            <person name="von Dassow P."/>
            <person name="Valentin K."/>
            <person name="Van de Peer Y."/>
            <person name="Wheeler G."/>
            <person name="Dacks J.B."/>
            <person name="Delwiche C.F."/>
            <person name="Dyhrman S.T."/>
            <person name="Glockner G."/>
            <person name="John U."/>
            <person name="Richards T."/>
            <person name="Worden A.Z."/>
            <person name="Zhang X."/>
            <person name="Grigoriev I.V."/>
            <person name="Allen A.E."/>
            <person name="Bidle K."/>
            <person name="Borodovsky M."/>
            <person name="Bowler C."/>
            <person name="Brownlee C."/>
            <person name="Cock J.M."/>
            <person name="Elias M."/>
            <person name="Gladyshev V.N."/>
            <person name="Groth M."/>
            <person name="Guda C."/>
            <person name="Hadaegh A."/>
            <person name="Iglesias-Rodriguez M.D."/>
            <person name="Jenkins J."/>
            <person name="Jones B.M."/>
            <person name="Lawson T."/>
            <person name="Leese F."/>
            <person name="Lindquist E."/>
            <person name="Lobanov A."/>
            <person name="Lomsadze A."/>
            <person name="Malik S.B."/>
            <person name="Marsh M.E."/>
            <person name="Mackinder L."/>
            <person name="Mock T."/>
            <person name="Mueller-Roeber B."/>
            <person name="Pagarete A."/>
            <person name="Parker M."/>
            <person name="Probert I."/>
            <person name="Quesneville H."/>
            <person name="Raines C."/>
            <person name="Rensing S.A."/>
            <person name="Riano-Pachon D.M."/>
            <person name="Richier S."/>
            <person name="Rokitta S."/>
            <person name="Shiraiwa Y."/>
            <person name="Soanes D.M."/>
            <person name="van der Giezen M."/>
            <person name="Wahlund T.M."/>
            <person name="Williams B."/>
            <person name="Wilson W."/>
            <person name="Wolfe G."/>
            <person name="Wurch L.L."/>
        </authorList>
    </citation>
    <scope>NUCLEOTIDE SEQUENCE</scope>
</reference>
<dbReference type="HOGENOM" id="CLU_1630096_0_0_1"/>
<reference evidence="2" key="2">
    <citation type="submission" date="2024-10" db="UniProtKB">
        <authorList>
            <consortium name="EnsemblProtists"/>
        </authorList>
    </citation>
    <scope>IDENTIFICATION</scope>
</reference>
<evidence type="ECO:0000313" key="2">
    <source>
        <dbReference type="EnsemblProtists" id="EOD42003"/>
    </source>
</evidence>
<proteinExistence type="predicted"/>
<evidence type="ECO:0000313" key="3">
    <source>
        <dbReference type="Proteomes" id="UP000013827"/>
    </source>
</evidence>
<protein>
    <submittedName>
        <fullName evidence="2">Uncharacterized protein</fullName>
    </submittedName>
</protein>
<dbReference type="AlphaFoldDB" id="A0A0D3L1W8"/>
<sequence>MPEPKVRAAAGGPAEGAQVAAEAAFAQLQALCVDSQAAQAALLTCCEVYRGELAALEEEAASRTGGEGSNGVVTAQNARIAQLKAQVRQQAQTMRDLAAEVELRDGGEHAPSIAERLHRQAKQRVERYRNENERLETELAATKHALAAARAEVAALQRRVADA</sequence>
<name>A0A0D3L1W8_EMIH1</name>
<keyword evidence="1" id="KW-0175">Coiled coil</keyword>
<accession>A0A0D3L1W8</accession>
<evidence type="ECO:0000256" key="1">
    <source>
        <dbReference type="SAM" id="Coils"/>
    </source>
</evidence>
<organism evidence="2 3">
    <name type="scientific">Emiliania huxleyi (strain CCMP1516)</name>
    <dbReference type="NCBI Taxonomy" id="280463"/>
    <lineage>
        <taxon>Eukaryota</taxon>
        <taxon>Haptista</taxon>
        <taxon>Haptophyta</taxon>
        <taxon>Prymnesiophyceae</taxon>
        <taxon>Isochrysidales</taxon>
        <taxon>Noelaerhabdaceae</taxon>
        <taxon>Emiliania</taxon>
    </lineage>
</organism>
<dbReference type="EnsemblProtists" id="EOD42003">
    <property type="protein sequence ID" value="EOD42003"/>
    <property type="gene ID" value="EMIHUDRAFT_447543"/>
</dbReference>